<dbReference type="PANTHER" id="PTHR35176">
    <property type="entry name" value="HEME OXYGENASE HI_0854-RELATED"/>
    <property type="match status" value="1"/>
</dbReference>
<gene>
    <name evidence="3" type="ORF">SVTN_28660</name>
</gene>
<name>A0A0B5IHG0_9ACTN</name>
<sequence length="126" mass="13673">MTRSVEAFLAEPGLATLTTLRPDGTPHVVVVRFTWDSAAGLARVMTVGSSRKARNLIAQPGSRAALCQMEGFQWVTLEGTAVASDDPVRVTEGARRYAERYYQAPPNPPGRVVLEIAVDRVMSLNC</sequence>
<keyword evidence="4" id="KW-1185">Reference proteome</keyword>
<dbReference type="SUPFAM" id="SSF50475">
    <property type="entry name" value="FMN-binding split barrel"/>
    <property type="match status" value="1"/>
</dbReference>
<accession>A0A0B5IHG0</accession>
<dbReference type="Gene3D" id="2.30.110.10">
    <property type="entry name" value="Electron Transport, Fmn-binding Protein, Chain A"/>
    <property type="match status" value="1"/>
</dbReference>
<dbReference type="InterPro" id="IPR019920">
    <property type="entry name" value="F420-binding_dom_put"/>
</dbReference>
<dbReference type="GO" id="GO:0070967">
    <property type="term" value="F:coenzyme F420 binding"/>
    <property type="evidence" value="ECO:0007669"/>
    <property type="project" value="TreeGrafter"/>
</dbReference>
<dbReference type="InterPro" id="IPR012349">
    <property type="entry name" value="Split_barrel_FMN-bd"/>
</dbReference>
<protein>
    <submittedName>
        <fullName evidence="3">Pyridoxamine 5'-phosphate oxidase</fullName>
    </submittedName>
</protein>
<dbReference type="KEGG" id="svt:SVTN_28660"/>
<dbReference type="STRING" id="362257.SVTN_28660"/>
<dbReference type="EMBL" id="CP010407">
    <property type="protein sequence ID" value="AJF67769.1"/>
    <property type="molecule type" value="Genomic_DNA"/>
</dbReference>
<organism evidence="3 4">
    <name type="scientific">Streptomyces vietnamensis</name>
    <dbReference type="NCBI Taxonomy" id="362257"/>
    <lineage>
        <taxon>Bacteria</taxon>
        <taxon>Bacillati</taxon>
        <taxon>Actinomycetota</taxon>
        <taxon>Actinomycetes</taxon>
        <taxon>Kitasatosporales</taxon>
        <taxon>Streptomycetaceae</taxon>
        <taxon>Streptomyces</taxon>
    </lineage>
</organism>
<evidence type="ECO:0000313" key="4">
    <source>
        <dbReference type="Proteomes" id="UP000031774"/>
    </source>
</evidence>
<feature type="domain" description="Pyridoxamine 5'-phosphate oxidase N-terminal" evidence="2">
    <location>
        <begin position="2"/>
        <end position="121"/>
    </location>
</feature>
<dbReference type="InterPro" id="IPR052019">
    <property type="entry name" value="F420H2_bilvrd_red/Heme_oxyg"/>
</dbReference>
<dbReference type="AlphaFoldDB" id="A0A0B5IHG0"/>
<proteinExistence type="predicted"/>
<dbReference type="Proteomes" id="UP000031774">
    <property type="component" value="Chromosome"/>
</dbReference>
<dbReference type="Pfam" id="PF01243">
    <property type="entry name" value="PNPOx_N"/>
    <property type="match status" value="1"/>
</dbReference>
<evidence type="ECO:0000256" key="1">
    <source>
        <dbReference type="ARBA" id="ARBA00023002"/>
    </source>
</evidence>
<dbReference type="InterPro" id="IPR011576">
    <property type="entry name" value="Pyridox_Oxase_N"/>
</dbReference>
<reference evidence="3 4" key="1">
    <citation type="submission" date="2014-12" db="EMBL/GenBank/DDBJ databases">
        <title>Complete genome sequence of Streptomyces vietnamensis strain GIMV4.0001, a genetic manipulable producer of the benzoisochromanequinone antibiotic granaticin.</title>
        <authorList>
            <person name="Deng M.R."/>
            <person name="Guo J."/>
            <person name="Ma L.Y."/>
            <person name="Feng G.D."/>
            <person name="Mo C.Y."/>
            <person name="Zhu H.H."/>
        </authorList>
    </citation>
    <scope>NUCLEOTIDE SEQUENCE [LARGE SCALE GENOMIC DNA]</scope>
    <source>
        <strain evidence="4">GIMV4.0001</strain>
    </source>
</reference>
<dbReference type="GO" id="GO:0005829">
    <property type="term" value="C:cytosol"/>
    <property type="evidence" value="ECO:0007669"/>
    <property type="project" value="TreeGrafter"/>
</dbReference>
<keyword evidence="1" id="KW-0560">Oxidoreductase</keyword>
<dbReference type="PANTHER" id="PTHR35176:SF1">
    <property type="entry name" value="F420H(2)-DEPENDENT BILIVERDIN REDUCTASE"/>
    <property type="match status" value="1"/>
</dbReference>
<dbReference type="NCBIfam" id="TIGR03618">
    <property type="entry name" value="Rv1155_F420"/>
    <property type="match status" value="1"/>
</dbReference>
<evidence type="ECO:0000313" key="3">
    <source>
        <dbReference type="EMBL" id="AJF67769.1"/>
    </source>
</evidence>
<evidence type="ECO:0000259" key="2">
    <source>
        <dbReference type="Pfam" id="PF01243"/>
    </source>
</evidence>
<dbReference type="HOGENOM" id="CLU_134364_0_0_11"/>
<dbReference type="GO" id="GO:0016627">
    <property type="term" value="F:oxidoreductase activity, acting on the CH-CH group of donors"/>
    <property type="evidence" value="ECO:0007669"/>
    <property type="project" value="TreeGrafter"/>
</dbReference>